<dbReference type="SMART" id="SM00365">
    <property type="entry name" value="LRR_SD22"/>
    <property type="match status" value="2"/>
</dbReference>
<evidence type="ECO:0008006" key="4">
    <source>
        <dbReference type="Google" id="ProtNLM"/>
    </source>
</evidence>
<gene>
    <name evidence="2" type="ORF">F444_09582</name>
</gene>
<evidence type="ECO:0000313" key="2">
    <source>
        <dbReference type="EMBL" id="ETO74754.1"/>
    </source>
</evidence>
<evidence type="ECO:0000256" key="1">
    <source>
        <dbReference type="SAM" id="MobiDB-lite"/>
    </source>
</evidence>
<accession>A0A081A793</accession>
<protein>
    <recommendedName>
        <fullName evidence="4">U2A'/phosphoprotein 32 family A C-terminal domain-containing protein</fullName>
    </recommendedName>
</protein>
<dbReference type="SUPFAM" id="SSF52058">
    <property type="entry name" value="L domain-like"/>
    <property type="match status" value="1"/>
</dbReference>
<dbReference type="OrthoDB" id="1517790at2759"/>
<dbReference type="PANTHER" id="PTHR46759">
    <property type="entry name" value="LEUCINE-RICH REPEAT-CONTAINING PROTEIN 72"/>
    <property type="match status" value="1"/>
</dbReference>
<feature type="region of interest" description="Disordered" evidence="1">
    <location>
        <begin position="226"/>
        <end position="261"/>
    </location>
</feature>
<dbReference type="Pfam" id="PF14580">
    <property type="entry name" value="LRR_9"/>
    <property type="match status" value="1"/>
</dbReference>
<feature type="compositionally biased region" description="Polar residues" evidence="1">
    <location>
        <begin position="240"/>
        <end position="261"/>
    </location>
</feature>
<feature type="compositionally biased region" description="Basic and acidic residues" evidence="1">
    <location>
        <begin position="226"/>
        <end position="238"/>
    </location>
</feature>
<dbReference type="Gene3D" id="3.80.10.10">
    <property type="entry name" value="Ribonuclease Inhibitor"/>
    <property type="match status" value="1"/>
</dbReference>
<organism evidence="2 3">
    <name type="scientific">Phytophthora nicotianae P1976</name>
    <dbReference type="NCBI Taxonomy" id="1317066"/>
    <lineage>
        <taxon>Eukaryota</taxon>
        <taxon>Sar</taxon>
        <taxon>Stramenopiles</taxon>
        <taxon>Oomycota</taxon>
        <taxon>Peronosporomycetes</taxon>
        <taxon>Peronosporales</taxon>
        <taxon>Peronosporaceae</taxon>
        <taxon>Phytophthora</taxon>
    </lineage>
</organism>
<evidence type="ECO:0000313" key="3">
    <source>
        <dbReference type="Proteomes" id="UP000028582"/>
    </source>
</evidence>
<dbReference type="AlphaFoldDB" id="A0A081A793"/>
<dbReference type="EMBL" id="ANJA01001759">
    <property type="protein sequence ID" value="ETO74754.1"/>
    <property type="molecule type" value="Genomic_DNA"/>
</dbReference>
<dbReference type="InterPro" id="IPR042655">
    <property type="entry name" value="LRC72"/>
</dbReference>
<name>A0A081A793_PHYNI</name>
<sequence length="518" mass="59219">MSTANMIRKLRLSDPHAELPIKNHKYVKNCTELYMANKRIHKIANFDAFVNLEVLWINDNQIQELNGLDGCFRLKQLYAHKNCIRSLEGSSLPHFKFLLELRLYDNKLKDLQGALRVLSRLSHLRDLDLFGNPVVEEENYRLQVIRAIPSLDVLDRHVITDEERAKAARLQVRFEDGEVRGSSSKKHGVKKSKKRSSTVSGAPPQALSGTVKMLFKEVAAIKREQQREAREAAKRELQELGSNQQALSTTTRSRWSANNNNADEIPGLGDWEVTALKKHFRSLEEMKNGGLGQENLAGVFRYLRSRGYTVLYNGFRFEGQGGDLQYLENILPAPGKIQWKPFVQLFESNQLRCELLSPQELRHQAAACFDKCAVMQRRLQALSTNDAKSAQLVKESLELSQQGYHLQALADSDHTSSRSKLSRMPSSAVINDNWEATPMSTPHTRFYMTTFTREKFSALPSVSASRDCSFKFSELRNESERISDALAGKYKIRHKDFKKYLAKQSPQTTKLVRRNYQL</sequence>
<proteinExistence type="predicted"/>
<dbReference type="PROSITE" id="PS51450">
    <property type="entry name" value="LRR"/>
    <property type="match status" value="1"/>
</dbReference>
<dbReference type="InterPro" id="IPR001611">
    <property type="entry name" value="Leu-rich_rpt"/>
</dbReference>
<feature type="compositionally biased region" description="Basic residues" evidence="1">
    <location>
        <begin position="183"/>
        <end position="196"/>
    </location>
</feature>
<dbReference type="InterPro" id="IPR032675">
    <property type="entry name" value="LRR_dom_sf"/>
</dbReference>
<feature type="region of interest" description="Disordered" evidence="1">
    <location>
        <begin position="177"/>
        <end position="205"/>
    </location>
</feature>
<dbReference type="PANTHER" id="PTHR46759:SF1">
    <property type="entry name" value="LEUCINE-RICH REPEAT-CONTAINING PROTEIN 72"/>
    <property type="match status" value="1"/>
</dbReference>
<dbReference type="Proteomes" id="UP000028582">
    <property type="component" value="Unassembled WGS sequence"/>
</dbReference>
<comment type="caution">
    <text evidence="2">The sequence shown here is derived from an EMBL/GenBank/DDBJ whole genome shotgun (WGS) entry which is preliminary data.</text>
</comment>
<reference evidence="2 3" key="1">
    <citation type="submission" date="2013-11" db="EMBL/GenBank/DDBJ databases">
        <title>The Genome Sequence of Phytophthora parasitica P1976.</title>
        <authorList>
            <consortium name="The Broad Institute Genomics Platform"/>
            <person name="Russ C."/>
            <person name="Tyler B."/>
            <person name="Panabieres F."/>
            <person name="Shan W."/>
            <person name="Tripathy S."/>
            <person name="Grunwald N."/>
            <person name="Machado M."/>
            <person name="Johnson C.S."/>
            <person name="Walker B."/>
            <person name="Young S."/>
            <person name="Zeng Q."/>
            <person name="Gargeya S."/>
            <person name="Fitzgerald M."/>
            <person name="Haas B."/>
            <person name="Abouelleil A."/>
            <person name="Allen A.W."/>
            <person name="Alvarado L."/>
            <person name="Arachchi H.M."/>
            <person name="Berlin A.M."/>
            <person name="Chapman S.B."/>
            <person name="Gainer-Dewar J."/>
            <person name="Goldberg J."/>
            <person name="Griggs A."/>
            <person name="Gujja S."/>
            <person name="Hansen M."/>
            <person name="Howarth C."/>
            <person name="Imamovic A."/>
            <person name="Ireland A."/>
            <person name="Larimer J."/>
            <person name="McCowan C."/>
            <person name="Murphy C."/>
            <person name="Pearson M."/>
            <person name="Poon T.W."/>
            <person name="Priest M."/>
            <person name="Roberts A."/>
            <person name="Saif S."/>
            <person name="Shea T."/>
            <person name="Sisk P."/>
            <person name="Sykes S."/>
            <person name="Wortman J."/>
            <person name="Nusbaum C."/>
            <person name="Birren B."/>
        </authorList>
    </citation>
    <scope>NUCLEOTIDE SEQUENCE [LARGE SCALE GENOMIC DNA]</scope>
    <source>
        <strain evidence="2 3">P1976</strain>
    </source>
</reference>